<dbReference type="EMBL" id="JAUJLE010000009">
    <property type="protein sequence ID" value="KAK1011585.1"/>
    <property type="molecule type" value="Genomic_DNA"/>
</dbReference>
<evidence type="ECO:0000256" key="3">
    <source>
        <dbReference type="ARBA" id="ARBA00022771"/>
    </source>
</evidence>
<evidence type="ECO:0000256" key="4">
    <source>
        <dbReference type="ARBA" id="ARBA00022833"/>
    </source>
</evidence>
<feature type="compositionally biased region" description="Low complexity" evidence="5">
    <location>
        <begin position="270"/>
        <end position="279"/>
    </location>
</feature>
<dbReference type="AlphaFoldDB" id="A0AAN6L134"/>
<feature type="region of interest" description="Disordered" evidence="5">
    <location>
        <begin position="1"/>
        <end position="22"/>
    </location>
</feature>
<dbReference type="InterPro" id="IPR013087">
    <property type="entry name" value="Znf_C2H2_type"/>
</dbReference>
<keyword evidence="8" id="KW-1185">Reference proteome</keyword>
<dbReference type="GO" id="GO:0000978">
    <property type="term" value="F:RNA polymerase II cis-regulatory region sequence-specific DNA binding"/>
    <property type="evidence" value="ECO:0007669"/>
    <property type="project" value="TreeGrafter"/>
</dbReference>
<dbReference type="PROSITE" id="PS00028">
    <property type="entry name" value="ZINC_FINGER_C2H2_1"/>
    <property type="match status" value="1"/>
</dbReference>
<evidence type="ECO:0000313" key="7">
    <source>
        <dbReference type="EMBL" id="KAK1011585.1"/>
    </source>
</evidence>
<dbReference type="Gene3D" id="3.30.160.60">
    <property type="entry name" value="Classic Zinc Finger"/>
    <property type="match status" value="1"/>
</dbReference>
<accession>A0AAN6L134</accession>
<dbReference type="PANTHER" id="PTHR19818">
    <property type="entry name" value="ZINC FINGER PROTEIN ZIC AND GLI"/>
    <property type="match status" value="1"/>
</dbReference>
<evidence type="ECO:0000256" key="5">
    <source>
        <dbReference type="SAM" id="MobiDB-lite"/>
    </source>
</evidence>
<dbReference type="InterPro" id="IPR036236">
    <property type="entry name" value="Znf_C2H2_sf"/>
</dbReference>
<keyword evidence="4" id="KW-0862">Zinc</keyword>
<dbReference type="GO" id="GO:0045944">
    <property type="term" value="P:positive regulation of transcription by RNA polymerase II"/>
    <property type="evidence" value="ECO:0007669"/>
    <property type="project" value="UniProtKB-ARBA"/>
</dbReference>
<feature type="compositionally biased region" description="Basic and acidic residues" evidence="5">
    <location>
        <begin position="424"/>
        <end position="442"/>
    </location>
</feature>
<proteinExistence type="predicted"/>
<evidence type="ECO:0000256" key="2">
    <source>
        <dbReference type="ARBA" id="ARBA00022737"/>
    </source>
</evidence>
<reference evidence="7" key="1">
    <citation type="submission" date="2023-06" db="EMBL/GenBank/DDBJ databases">
        <title>Black Yeasts Isolated from many extreme environments.</title>
        <authorList>
            <person name="Coleine C."/>
            <person name="Stajich J.E."/>
            <person name="Selbmann L."/>
        </authorList>
    </citation>
    <scope>NUCLEOTIDE SEQUENCE</scope>
    <source>
        <strain evidence="7">CCFEE 5200</strain>
    </source>
</reference>
<evidence type="ECO:0000256" key="1">
    <source>
        <dbReference type="ARBA" id="ARBA00022723"/>
    </source>
</evidence>
<name>A0AAN6L134_9PEZI</name>
<keyword evidence="1" id="KW-0479">Metal-binding</keyword>
<feature type="region of interest" description="Disordered" evidence="5">
    <location>
        <begin position="424"/>
        <end position="463"/>
    </location>
</feature>
<evidence type="ECO:0000259" key="6">
    <source>
        <dbReference type="PROSITE" id="PS00028"/>
    </source>
</evidence>
<sequence>MRDSTFGSAPPLNPTDSSRLLSATTHEPSVLFHRAYMSEPRAALEHEKYRAEPPKPLAIWDRPEGSEPSLLDLASRLPLRQEITVKNGVRVVLYFCGVLQCNNTSGFSSETELRNHQRSHIPAEERPHICGIDGCNRRFVYHKDRDRHQWAVHSYKRYYCSECDYEAARYNDLCKHFWREHTLATRPTREAAERNMVAVPSILTRPGKVPQDELKNRDRVKFARDKDASQKAPKRSVYVPSYADVLKQIPDISIKDADAGPVTAVAFTSPALSAPSSSPSEERTAVPSLHGKSPIPNKKSNFVPSAPTIAMTDEGYCTMDKTVTGLVPESATDNPNDDTCSLQSDGSVIGPSIPAARRRDLSVRFASEVVDHLATVEVSDDTFEFLPQLLLDYSKMLHRRAKPGIEKHASTFVRHHRRQIMDHARDHMRSESRTDTRPEKYDVSSWATNVSGTDGEAADVPAD</sequence>
<dbReference type="GO" id="GO:0008270">
    <property type="term" value="F:zinc ion binding"/>
    <property type="evidence" value="ECO:0007669"/>
    <property type="project" value="UniProtKB-KW"/>
</dbReference>
<dbReference type="Proteomes" id="UP001175353">
    <property type="component" value="Unassembled WGS sequence"/>
</dbReference>
<dbReference type="SMART" id="SM00355">
    <property type="entry name" value="ZnF_C2H2"/>
    <property type="match status" value="3"/>
</dbReference>
<protein>
    <recommendedName>
        <fullName evidence="6">C2H2-type domain-containing protein</fullName>
    </recommendedName>
</protein>
<keyword evidence="3" id="KW-0863">Zinc-finger</keyword>
<keyword evidence="2" id="KW-0677">Repeat</keyword>
<dbReference type="InterPro" id="IPR050329">
    <property type="entry name" value="GLI_C2H2-zinc-finger"/>
</dbReference>
<comment type="caution">
    <text evidence="7">The sequence shown here is derived from an EMBL/GenBank/DDBJ whole genome shotgun (WGS) entry which is preliminary data.</text>
</comment>
<dbReference type="GO" id="GO:0000981">
    <property type="term" value="F:DNA-binding transcription factor activity, RNA polymerase II-specific"/>
    <property type="evidence" value="ECO:0007669"/>
    <property type="project" value="TreeGrafter"/>
</dbReference>
<feature type="region of interest" description="Disordered" evidence="5">
    <location>
        <begin position="270"/>
        <end position="301"/>
    </location>
</feature>
<gene>
    <name evidence="7" type="ORF">LTR91_002056</name>
</gene>
<organism evidence="7 8">
    <name type="scientific">Friedmanniomyces endolithicus</name>
    <dbReference type="NCBI Taxonomy" id="329885"/>
    <lineage>
        <taxon>Eukaryota</taxon>
        <taxon>Fungi</taxon>
        <taxon>Dikarya</taxon>
        <taxon>Ascomycota</taxon>
        <taxon>Pezizomycotina</taxon>
        <taxon>Dothideomycetes</taxon>
        <taxon>Dothideomycetidae</taxon>
        <taxon>Mycosphaerellales</taxon>
        <taxon>Teratosphaeriaceae</taxon>
        <taxon>Friedmanniomyces</taxon>
    </lineage>
</organism>
<evidence type="ECO:0000313" key="8">
    <source>
        <dbReference type="Proteomes" id="UP001175353"/>
    </source>
</evidence>
<dbReference type="GO" id="GO:0005634">
    <property type="term" value="C:nucleus"/>
    <property type="evidence" value="ECO:0007669"/>
    <property type="project" value="UniProtKB-ARBA"/>
</dbReference>
<feature type="domain" description="C2H2-type" evidence="6">
    <location>
        <begin position="130"/>
        <end position="153"/>
    </location>
</feature>
<dbReference type="SUPFAM" id="SSF57667">
    <property type="entry name" value="beta-beta-alpha zinc fingers"/>
    <property type="match status" value="1"/>
</dbReference>
<dbReference type="PANTHER" id="PTHR19818:SF139">
    <property type="entry name" value="PAIR-RULE PROTEIN ODD-PAIRED"/>
    <property type="match status" value="1"/>
</dbReference>